<dbReference type="Gene3D" id="3.10.100.10">
    <property type="entry name" value="Mannose-Binding Protein A, subunit A"/>
    <property type="match status" value="1"/>
</dbReference>
<dbReference type="RefSeq" id="XP_005753974.1">
    <property type="nucleotide sequence ID" value="XM_005753917.1"/>
</dbReference>
<keyword evidence="2" id="KW-1015">Disulfide bond</keyword>
<accession>A0A9Y3SAC3</accession>
<proteinExistence type="predicted"/>
<protein>
    <submittedName>
        <fullName evidence="5">Asialoglycoprotein receptor 2-like</fullName>
    </submittedName>
</protein>
<reference evidence="5" key="1">
    <citation type="submission" date="2025-08" db="UniProtKB">
        <authorList>
            <consortium name="RefSeq"/>
        </authorList>
    </citation>
    <scope>IDENTIFICATION</scope>
</reference>
<keyword evidence="1" id="KW-0430">Lectin</keyword>
<evidence type="ECO:0000313" key="5">
    <source>
        <dbReference type="RefSeq" id="XP_005753974.1"/>
    </source>
</evidence>
<gene>
    <name evidence="5" type="primary">LOC102201116</name>
</gene>
<name>A0A9Y3SAC3_9CICH</name>
<dbReference type="AlphaFoldDB" id="A0A9Y3SAC3"/>
<feature type="domain" description="C-type lectin" evidence="3">
    <location>
        <begin position="27"/>
        <end position="146"/>
    </location>
</feature>
<dbReference type="InterPro" id="IPR018378">
    <property type="entry name" value="C-type_lectin_CS"/>
</dbReference>
<dbReference type="InterPro" id="IPR001304">
    <property type="entry name" value="C-type_lectin-like"/>
</dbReference>
<dbReference type="PROSITE" id="PS50041">
    <property type="entry name" value="C_TYPE_LECTIN_2"/>
    <property type="match status" value="1"/>
</dbReference>
<evidence type="ECO:0000259" key="3">
    <source>
        <dbReference type="PROSITE" id="PS50041"/>
    </source>
</evidence>
<dbReference type="PANTHER" id="PTHR22803">
    <property type="entry name" value="MANNOSE, PHOSPHOLIPASE, LECTIN RECEPTOR RELATED"/>
    <property type="match status" value="1"/>
</dbReference>
<dbReference type="CDD" id="cd03590">
    <property type="entry name" value="CLECT_DC-SIGN_like"/>
    <property type="match status" value="1"/>
</dbReference>
<dbReference type="GeneID" id="102201116"/>
<evidence type="ECO:0000313" key="4">
    <source>
        <dbReference type="Proteomes" id="UP000695023"/>
    </source>
</evidence>
<dbReference type="InterPro" id="IPR016187">
    <property type="entry name" value="CTDL_fold"/>
</dbReference>
<dbReference type="SMART" id="SM00034">
    <property type="entry name" value="CLECT"/>
    <property type="match status" value="1"/>
</dbReference>
<evidence type="ECO:0000256" key="2">
    <source>
        <dbReference type="ARBA" id="ARBA00023157"/>
    </source>
</evidence>
<dbReference type="GO" id="GO:0030246">
    <property type="term" value="F:carbohydrate binding"/>
    <property type="evidence" value="ECO:0007669"/>
    <property type="project" value="UniProtKB-KW"/>
</dbReference>
<sequence length="152" mass="17709">METRHALSVRLSGTTAHGCCPLNWDSFGTNCYLFSTTPLSWHDARDWCNGHESHLVILLTDEEWDFVIQRSAGSLRWVGLTDERTGRWEWVNQTPYIMNRRRWKPGQPDNWAHHGQGPGNEDCAHLHNDGRLNDQHCSIKERFICQKDNLRV</sequence>
<dbReference type="Proteomes" id="UP000695023">
    <property type="component" value="Unplaced"/>
</dbReference>
<evidence type="ECO:0000256" key="1">
    <source>
        <dbReference type="ARBA" id="ARBA00022734"/>
    </source>
</evidence>
<dbReference type="InterPro" id="IPR033989">
    <property type="entry name" value="CD209-like_CTLD"/>
</dbReference>
<dbReference type="PROSITE" id="PS00615">
    <property type="entry name" value="C_TYPE_LECTIN_1"/>
    <property type="match status" value="1"/>
</dbReference>
<dbReference type="SUPFAM" id="SSF56436">
    <property type="entry name" value="C-type lectin-like"/>
    <property type="match status" value="1"/>
</dbReference>
<organism evidence="4 5">
    <name type="scientific">Pundamilia nyererei</name>
    <dbReference type="NCBI Taxonomy" id="303518"/>
    <lineage>
        <taxon>Eukaryota</taxon>
        <taxon>Metazoa</taxon>
        <taxon>Chordata</taxon>
        <taxon>Craniata</taxon>
        <taxon>Vertebrata</taxon>
        <taxon>Euteleostomi</taxon>
        <taxon>Actinopterygii</taxon>
        <taxon>Neopterygii</taxon>
        <taxon>Teleostei</taxon>
        <taxon>Neoteleostei</taxon>
        <taxon>Acanthomorphata</taxon>
        <taxon>Ovalentaria</taxon>
        <taxon>Cichlomorphae</taxon>
        <taxon>Cichliformes</taxon>
        <taxon>Cichlidae</taxon>
        <taxon>African cichlids</taxon>
        <taxon>Pseudocrenilabrinae</taxon>
        <taxon>Haplochromini</taxon>
        <taxon>Pundamilia</taxon>
    </lineage>
</organism>
<dbReference type="InterPro" id="IPR050111">
    <property type="entry name" value="C-type_lectin/snaclec_domain"/>
</dbReference>
<dbReference type="InterPro" id="IPR016186">
    <property type="entry name" value="C-type_lectin-like/link_sf"/>
</dbReference>
<dbReference type="Pfam" id="PF00059">
    <property type="entry name" value="Lectin_C"/>
    <property type="match status" value="1"/>
</dbReference>
<keyword evidence="4" id="KW-1185">Reference proteome</keyword>